<keyword evidence="2" id="KW-0804">Transcription</keyword>
<dbReference type="PATRIC" id="fig|1433289.7.peg.1355"/>
<keyword evidence="1" id="KW-1133">Transmembrane helix</keyword>
<organism evidence="2 3">
    <name type="scientific">Streptococcus thermophilus M17PTZA496</name>
    <dbReference type="NCBI Taxonomy" id="1433289"/>
    <lineage>
        <taxon>Bacteria</taxon>
        <taxon>Bacillati</taxon>
        <taxon>Bacillota</taxon>
        <taxon>Bacilli</taxon>
        <taxon>Lactobacillales</taxon>
        <taxon>Streptococcaceae</taxon>
        <taxon>Streptococcus</taxon>
    </lineage>
</organism>
<keyword evidence="2" id="KW-0240">DNA-directed RNA polymerase</keyword>
<dbReference type="HOGENOM" id="CLU_151134_2_1_9"/>
<dbReference type="RefSeq" id="WP_011226090.1">
    <property type="nucleotide sequence ID" value="NZ_CM002372.1"/>
</dbReference>
<dbReference type="GeneID" id="66898960"/>
<reference evidence="3" key="1">
    <citation type="submission" date="2013-12" db="EMBL/GenBank/DDBJ databases">
        <title>Genome sequences of Streptococcus thermophilus strains MTH17CL396 and M17PTZA496 isolated from Fontina cheese in Valle d'Aosta region (Italy).</title>
        <authorList>
            <person name="Treu L."/>
            <person name="Giacomini A."/>
            <person name="Corich V."/>
            <person name="Vendramin V."/>
            <person name="Bovo B."/>
        </authorList>
    </citation>
    <scope>NUCLEOTIDE SEQUENCE [LARGE SCALE GENOMIC DNA]</scope>
    <source>
        <strain evidence="3">M17PTZA496</strain>
    </source>
</reference>
<protein>
    <submittedName>
        <fullName evidence="2">DNA-directed RNA polymerase subunit beta</fullName>
    </submittedName>
</protein>
<evidence type="ECO:0000313" key="3">
    <source>
        <dbReference type="Proteomes" id="UP000024559"/>
    </source>
</evidence>
<dbReference type="AlphaFoldDB" id="A0A0E2Q2G3"/>
<dbReference type="EMBL" id="AZJT01000053">
    <property type="protein sequence ID" value="ETW89227.1"/>
    <property type="molecule type" value="Genomic_DNA"/>
</dbReference>
<dbReference type="GO" id="GO:0000428">
    <property type="term" value="C:DNA-directed RNA polymerase complex"/>
    <property type="evidence" value="ECO:0007669"/>
    <property type="project" value="UniProtKB-KW"/>
</dbReference>
<sequence length="62" mass="6695">METGKGYVFRQLLLVLIVCLISLASLAIGLMIGYSVLGEGKDPISILKPESWQAIIAKFTGK</sequence>
<dbReference type="InterPro" id="IPR024596">
    <property type="entry name" value="RNApol_su_b/EpuA"/>
</dbReference>
<gene>
    <name evidence="2" type="ORF">X841_06585</name>
</gene>
<feature type="transmembrane region" description="Helical" evidence="1">
    <location>
        <begin position="12"/>
        <end position="37"/>
    </location>
</feature>
<accession>A0A0E2Q2G3</accession>
<keyword evidence="1" id="KW-0472">Membrane</keyword>
<evidence type="ECO:0000256" key="1">
    <source>
        <dbReference type="SAM" id="Phobius"/>
    </source>
</evidence>
<name>A0A0E2Q2G3_STRTR</name>
<dbReference type="Proteomes" id="UP000024559">
    <property type="component" value="Chromosome"/>
</dbReference>
<keyword evidence="1" id="KW-0812">Transmembrane</keyword>
<proteinExistence type="predicted"/>
<dbReference type="Pfam" id="PF11772">
    <property type="entry name" value="EpuA"/>
    <property type="match status" value="1"/>
</dbReference>
<evidence type="ECO:0000313" key="2">
    <source>
        <dbReference type="EMBL" id="ETW89227.1"/>
    </source>
</evidence>
<comment type="caution">
    <text evidence="2">The sequence shown here is derived from an EMBL/GenBank/DDBJ whole genome shotgun (WGS) entry which is preliminary data.</text>
</comment>